<dbReference type="EMBL" id="JABEPP010000001">
    <property type="protein sequence ID" value="NNM71287.1"/>
    <property type="molecule type" value="Genomic_DNA"/>
</dbReference>
<protein>
    <submittedName>
        <fullName evidence="2">LysR family transcriptional regulator</fullName>
    </submittedName>
</protein>
<dbReference type="GO" id="GO:0003700">
    <property type="term" value="F:DNA-binding transcription factor activity"/>
    <property type="evidence" value="ECO:0007669"/>
    <property type="project" value="InterPro"/>
</dbReference>
<dbReference type="RefSeq" id="WP_171216763.1">
    <property type="nucleotide sequence ID" value="NZ_JABEPP010000001.1"/>
</dbReference>
<evidence type="ECO:0000313" key="2">
    <source>
        <dbReference type="EMBL" id="NNM71287.1"/>
    </source>
</evidence>
<dbReference type="InterPro" id="IPR000847">
    <property type="entry name" value="LysR_HTH_N"/>
</dbReference>
<evidence type="ECO:0000259" key="1">
    <source>
        <dbReference type="Pfam" id="PF00126"/>
    </source>
</evidence>
<dbReference type="InterPro" id="IPR036390">
    <property type="entry name" value="WH_DNA-bd_sf"/>
</dbReference>
<dbReference type="Proteomes" id="UP000564885">
    <property type="component" value="Unassembled WGS sequence"/>
</dbReference>
<gene>
    <name evidence="2" type="ORF">HJG44_02615</name>
</gene>
<organism evidence="2 3">
    <name type="scientific">Enterovirga aerilata</name>
    <dbReference type="NCBI Taxonomy" id="2730920"/>
    <lineage>
        <taxon>Bacteria</taxon>
        <taxon>Pseudomonadati</taxon>
        <taxon>Pseudomonadota</taxon>
        <taxon>Alphaproteobacteria</taxon>
        <taxon>Hyphomicrobiales</taxon>
        <taxon>Methylobacteriaceae</taxon>
        <taxon>Enterovirga</taxon>
    </lineage>
</organism>
<feature type="domain" description="HTH lysR-type" evidence="1">
    <location>
        <begin position="23"/>
        <end position="81"/>
    </location>
</feature>
<dbReference type="InterPro" id="IPR051815">
    <property type="entry name" value="Molybdate_resp_trans_reg"/>
</dbReference>
<dbReference type="Pfam" id="PF00126">
    <property type="entry name" value="HTH_1"/>
    <property type="match status" value="1"/>
</dbReference>
<dbReference type="Gene3D" id="1.10.10.10">
    <property type="entry name" value="Winged helix-like DNA-binding domain superfamily/Winged helix DNA-binding domain"/>
    <property type="match status" value="1"/>
</dbReference>
<reference evidence="2 3" key="1">
    <citation type="submission" date="2020-04" db="EMBL/GenBank/DDBJ databases">
        <title>Enterovirga sp. isolate from soil.</title>
        <authorList>
            <person name="Chea S."/>
            <person name="Kim D.-U."/>
        </authorList>
    </citation>
    <scope>NUCLEOTIDE SEQUENCE [LARGE SCALE GENOMIC DNA]</scope>
    <source>
        <strain evidence="2 3">DB1703</strain>
    </source>
</reference>
<name>A0A849I5G7_9HYPH</name>
<accession>A0A849I5G7</accession>
<evidence type="ECO:0000313" key="3">
    <source>
        <dbReference type="Proteomes" id="UP000564885"/>
    </source>
</evidence>
<comment type="caution">
    <text evidence="2">The sequence shown here is derived from an EMBL/GenBank/DDBJ whole genome shotgun (WGS) entry which is preliminary data.</text>
</comment>
<proteinExistence type="predicted"/>
<sequence length="118" mass="12715">MARMSIRIDLGPERRLGPGKVLLLERIAEHGSISAAGRSLKMSYKRAWDLVAELNATFASPLVEAQLGGRHGGGARLTELGKTLVAHYRAIEREAEAASRAHLDALDAALLHVPEQPS</sequence>
<dbReference type="PANTHER" id="PTHR30432">
    <property type="entry name" value="TRANSCRIPTIONAL REGULATOR MODE"/>
    <property type="match status" value="1"/>
</dbReference>
<keyword evidence="3" id="KW-1185">Reference proteome</keyword>
<dbReference type="PANTHER" id="PTHR30432:SF1">
    <property type="entry name" value="DNA-BINDING TRANSCRIPTIONAL DUAL REGULATOR MODE"/>
    <property type="match status" value="1"/>
</dbReference>
<dbReference type="InterPro" id="IPR036388">
    <property type="entry name" value="WH-like_DNA-bd_sf"/>
</dbReference>
<dbReference type="SUPFAM" id="SSF46785">
    <property type="entry name" value="Winged helix' DNA-binding domain"/>
    <property type="match status" value="1"/>
</dbReference>
<dbReference type="AlphaFoldDB" id="A0A849I5G7"/>